<proteinExistence type="predicted"/>
<accession>A0A378LBH7</accession>
<evidence type="ECO:0000313" key="3">
    <source>
        <dbReference type="Proteomes" id="UP000054820"/>
    </source>
</evidence>
<organism evidence="2 4">
    <name type="scientific">Legionella steigerwaltii</name>
    <dbReference type="NCBI Taxonomy" id="460"/>
    <lineage>
        <taxon>Bacteria</taxon>
        <taxon>Pseudomonadati</taxon>
        <taxon>Pseudomonadota</taxon>
        <taxon>Gammaproteobacteria</taxon>
        <taxon>Legionellales</taxon>
        <taxon>Legionellaceae</taxon>
        <taxon>Legionella</taxon>
    </lineage>
</organism>
<name>A0A378LBH7_9GAMM</name>
<dbReference type="EMBL" id="LNYZ01000008">
    <property type="protein sequence ID" value="KTD78703.1"/>
    <property type="molecule type" value="Genomic_DNA"/>
</dbReference>
<evidence type="ECO:0000313" key="2">
    <source>
        <dbReference type="EMBL" id="STY24206.1"/>
    </source>
</evidence>
<keyword evidence="3" id="KW-1185">Reference proteome</keyword>
<evidence type="ECO:0000313" key="4">
    <source>
        <dbReference type="Proteomes" id="UP000255110"/>
    </source>
</evidence>
<sequence>MLPACKVFMPSYYQVLNLNHNPLSPYFEYPHMNQDVKARYITYFPDEILNKEIFQLFKKVGLKIKWVILFYKKPGASGLIHSDVIRNGYRWERCVCAINWNLTKASSIMNWWKCTLSEIWPSEQEATIPGIDILNGIHYGTRSNIYFEPHQLQLLESVEIIHPTLVRTDIPHNVVMKDLKKERWCLSIRFEETFSSWEKALEILRPYFI</sequence>
<dbReference type="EMBL" id="UGOY01000001">
    <property type="protein sequence ID" value="STY24206.1"/>
    <property type="molecule type" value="Genomic_DNA"/>
</dbReference>
<protein>
    <submittedName>
        <fullName evidence="2">Uncharacterized protein</fullName>
    </submittedName>
</protein>
<dbReference type="Proteomes" id="UP000054820">
    <property type="component" value="Unassembled WGS sequence"/>
</dbReference>
<dbReference type="Proteomes" id="UP000255110">
    <property type="component" value="Unassembled WGS sequence"/>
</dbReference>
<evidence type="ECO:0000313" key="1">
    <source>
        <dbReference type="EMBL" id="KTD78703.1"/>
    </source>
</evidence>
<dbReference type="AlphaFoldDB" id="A0A378LBH7"/>
<reference evidence="2 4" key="2">
    <citation type="submission" date="2018-06" db="EMBL/GenBank/DDBJ databases">
        <authorList>
            <consortium name="Pathogen Informatics"/>
            <person name="Doyle S."/>
        </authorList>
    </citation>
    <scope>NUCLEOTIDE SEQUENCE [LARGE SCALE GENOMIC DNA]</scope>
    <source>
        <strain evidence="2 4">NCTC11991</strain>
    </source>
</reference>
<reference evidence="1 3" key="1">
    <citation type="submission" date="2015-11" db="EMBL/GenBank/DDBJ databases">
        <title>Genomic analysis of 38 Legionella species identifies large and diverse effector repertoires.</title>
        <authorList>
            <person name="Burstein D."/>
            <person name="Amaro F."/>
            <person name="Zusman T."/>
            <person name="Lifshitz Z."/>
            <person name="Cohen O."/>
            <person name="Gilbert J.A."/>
            <person name="Pupko T."/>
            <person name="Shuman H.A."/>
            <person name="Segal G."/>
        </authorList>
    </citation>
    <scope>NUCLEOTIDE SEQUENCE [LARGE SCALE GENOMIC DNA]</scope>
    <source>
        <strain evidence="1 3">SC-18-C9</strain>
    </source>
</reference>
<gene>
    <name evidence="1" type="ORF">Lstg_1172</name>
    <name evidence="2" type="ORF">NCTC11991_02822</name>
</gene>